<keyword evidence="2" id="KW-1185">Reference proteome</keyword>
<accession>A0ABN7WFM3</accession>
<name>A0ABN7WFM3_GIGMA</name>
<sequence length="141" mass="16512">EPVWIELAGHLLIFALSNNADALNKWLFSDILLSCELSRWLSVLSEIFLKQTELDFKCEALDILPVSLNSVMPTEKITNLVEQEILDVFLKAMVRSDSVNLFKILVPIFVREHDHIYSEEFYRKLREFVSKLPRSKFVERK</sequence>
<organism evidence="1 2">
    <name type="scientific">Gigaspora margarita</name>
    <dbReference type="NCBI Taxonomy" id="4874"/>
    <lineage>
        <taxon>Eukaryota</taxon>
        <taxon>Fungi</taxon>
        <taxon>Fungi incertae sedis</taxon>
        <taxon>Mucoromycota</taxon>
        <taxon>Glomeromycotina</taxon>
        <taxon>Glomeromycetes</taxon>
        <taxon>Diversisporales</taxon>
        <taxon>Gigasporaceae</taxon>
        <taxon>Gigaspora</taxon>
    </lineage>
</organism>
<feature type="non-terminal residue" evidence="1">
    <location>
        <position position="1"/>
    </location>
</feature>
<evidence type="ECO:0000313" key="2">
    <source>
        <dbReference type="Proteomes" id="UP000789901"/>
    </source>
</evidence>
<proteinExistence type="predicted"/>
<gene>
    <name evidence="1" type="ORF">GMARGA_LOCUS30398</name>
</gene>
<comment type="caution">
    <text evidence="1">The sequence shown here is derived from an EMBL/GenBank/DDBJ whole genome shotgun (WGS) entry which is preliminary data.</text>
</comment>
<protein>
    <submittedName>
        <fullName evidence="1">31411_t:CDS:1</fullName>
    </submittedName>
</protein>
<dbReference type="Proteomes" id="UP000789901">
    <property type="component" value="Unassembled WGS sequence"/>
</dbReference>
<evidence type="ECO:0000313" key="1">
    <source>
        <dbReference type="EMBL" id="CAG8830641.1"/>
    </source>
</evidence>
<dbReference type="EMBL" id="CAJVQB010042735">
    <property type="protein sequence ID" value="CAG8830641.1"/>
    <property type="molecule type" value="Genomic_DNA"/>
</dbReference>
<reference evidence="1 2" key="1">
    <citation type="submission" date="2021-06" db="EMBL/GenBank/DDBJ databases">
        <authorList>
            <person name="Kallberg Y."/>
            <person name="Tangrot J."/>
            <person name="Rosling A."/>
        </authorList>
    </citation>
    <scope>NUCLEOTIDE SEQUENCE [LARGE SCALE GENOMIC DNA]</scope>
    <source>
        <strain evidence="1 2">120-4 pot B 10/14</strain>
    </source>
</reference>